<keyword evidence="1" id="KW-0732">Signal</keyword>
<dbReference type="Proteomes" id="UP000652176">
    <property type="component" value="Unassembled WGS sequence"/>
</dbReference>
<organism evidence="2 3">
    <name type="scientific">Methylomonas albis</name>
    <dbReference type="NCBI Taxonomy" id="1854563"/>
    <lineage>
        <taxon>Bacteria</taxon>
        <taxon>Pseudomonadati</taxon>
        <taxon>Pseudomonadota</taxon>
        <taxon>Gammaproteobacteria</taxon>
        <taxon>Methylococcales</taxon>
        <taxon>Methylococcaceae</taxon>
        <taxon>Methylomonas</taxon>
    </lineage>
</organism>
<dbReference type="RefSeq" id="WP_192376496.1">
    <property type="nucleotide sequence ID" value="NZ_CAJHIV010000001.1"/>
</dbReference>
<feature type="signal peptide" evidence="1">
    <location>
        <begin position="1"/>
        <end position="26"/>
    </location>
</feature>
<dbReference type="EMBL" id="JACXSS010000001">
    <property type="protein sequence ID" value="MBD9358276.1"/>
    <property type="molecule type" value="Genomic_DNA"/>
</dbReference>
<proteinExistence type="predicted"/>
<accession>A0ABR9D585</accession>
<evidence type="ECO:0000313" key="2">
    <source>
        <dbReference type="EMBL" id="MBD9358276.1"/>
    </source>
</evidence>
<keyword evidence="3" id="KW-1185">Reference proteome</keyword>
<name>A0ABR9D585_9GAMM</name>
<comment type="caution">
    <text evidence="2">The sequence shown here is derived from an EMBL/GenBank/DDBJ whole genome shotgun (WGS) entry which is preliminary data.</text>
</comment>
<reference evidence="2 3" key="1">
    <citation type="submission" date="2020-09" db="EMBL/GenBank/DDBJ databases">
        <title>Methylomonas albis sp. nov. and Methylomonas fluvii sp. nov.: Two cold-adapted methanotrophs from the River Elbe and an amended description of Methylovulum psychrotolerans strain Eb1.</title>
        <authorList>
            <person name="Bussmann I.K."/>
            <person name="Klings K.-W."/>
            <person name="Warnstedt J."/>
            <person name="Hoppert M."/>
            <person name="Saborowski A."/>
            <person name="Horn F."/>
            <person name="Liebner S."/>
        </authorList>
    </citation>
    <scope>NUCLEOTIDE SEQUENCE [LARGE SCALE GENOMIC DNA]</scope>
    <source>
        <strain evidence="2 3">EbA</strain>
    </source>
</reference>
<evidence type="ECO:0000256" key="1">
    <source>
        <dbReference type="SAM" id="SignalP"/>
    </source>
</evidence>
<evidence type="ECO:0000313" key="3">
    <source>
        <dbReference type="Proteomes" id="UP000652176"/>
    </source>
</evidence>
<feature type="chain" id="PRO_5047485255" evidence="1">
    <location>
        <begin position="27"/>
        <end position="82"/>
    </location>
</feature>
<gene>
    <name evidence="2" type="ORF">IE877_20760</name>
</gene>
<sequence length="82" mass="8529">MKKAHMMIVAAAVAALGLTTALNVTNANEAANEEVKTVAWYVANIHDARAQNQACHDNPGIQGSANCANSLHALEIAFKGGN</sequence>
<protein>
    <submittedName>
        <fullName evidence="2">Uncharacterized protein</fullName>
    </submittedName>
</protein>